<name>A0ABW1A277_9ACTN</name>
<dbReference type="EC" id="2.1.1.64" evidence="2"/>
<dbReference type="RefSeq" id="WP_378284794.1">
    <property type="nucleotide sequence ID" value="NZ_JBHSON010000039.1"/>
</dbReference>
<protein>
    <submittedName>
        <fullName evidence="2">Class I SAM-dependent methyltransferase</fullName>
        <ecNumber evidence="2">2.1.1.222</ecNumber>
        <ecNumber evidence="2">2.1.1.64</ecNumber>
    </submittedName>
</protein>
<dbReference type="GO" id="GO:0032259">
    <property type="term" value="P:methylation"/>
    <property type="evidence" value="ECO:0007669"/>
    <property type="project" value="UniProtKB-KW"/>
</dbReference>
<proteinExistence type="predicted"/>
<dbReference type="Gene3D" id="3.40.50.150">
    <property type="entry name" value="Vaccinia Virus protein VP39"/>
    <property type="match status" value="1"/>
</dbReference>
<keyword evidence="3" id="KW-1185">Reference proteome</keyword>
<evidence type="ECO:0000313" key="3">
    <source>
        <dbReference type="Proteomes" id="UP001596074"/>
    </source>
</evidence>
<keyword evidence="2" id="KW-0489">Methyltransferase</keyword>
<keyword evidence="2" id="KW-0808">Transferase</keyword>
<reference evidence="3" key="1">
    <citation type="journal article" date="2019" name="Int. J. Syst. Evol. Microbiol.">
        <title>The Global Catalogue of Microorganisms (GCM) 10K type strain sequencing project: providing services to taxonomists for standard genome sequencing and annotation.</title>
        <authorList>
            <consortium name="The Broad Institute Genomics Platform"/>
            <consortium name="The Broad Institute Genome Sequencing Center for Infectious Disease"/>
            <person name="Wu L."/>
            <person name="Ma J."/>
        </authorList>
    </citation>
    <scope>NUCLEOTIDE SEQUENCE [LARGE SCALE GENOMIC DNA]</scope>
    <source>
        <strain evidence="3">KCTC 42087</strain>
    </source>
</reference>
<sequence>MDTIEIQRIVEVEDDNWWYRERRAIVAKEVRRSAADRAGGRERAVDIGAAGGGNTRVLKDHGWRAVAIDSSETAVDLCLSQGIDAYHGDACFLPLASGEQDLALALNVLEHVEDDRAAAAEIARVLRPGGEVLVAVPCDMTLWSAHDVALGRVRRYSRQALTDLLEEAGLAVERLWSWNVLLRPLVRLRRHRTAHCEDMAHLHPYMNEALHLVTALERLLPVKSWPGVTLFARAHRL</sequence>
<dbReference type="InterPro" id="IPR013216">
    <property type="entry name" value="Methyltransf_11"/>
</dbReference>
<dbReference type="InterPro" id="IPR029063">
    <property type="entry name" value="SAM-dependent_MTases_sf"/>
</dbReference>
<dbReference type="PANTHER" id="PTHR43861">
    <property type="entry name" value="TRANS-ACONITATE 2-METHYLTRANSFERASE-RELATED"/>
    <property type="match status" value="1"/>
</dbReference>
<accession>A0ABW1A277</accession>
<dbReference type="EMBL" id="JBHSON010000039">
    <property type="protein sequence ID" value="MFC5749077.1"/>
    <property type="molecule type" value="Genomic_DNA"/>
</dbReference>
<evidence type="ECO:0000259" key="1">
    <source>
        <dbReference type="Pfam" id="PF08241"/>
    </source>
</evidence>
<dbReference type="Pfam" id="PF08241">
    <property type="entry name" value="Methyltransf_11"/>
    <property type="match status" value="1"/>
</dbReference>
<dbReference type="Proteomes" id="UP001596074">
    <property type="component" value="Unassembled WGS sequence"/>
</dbReference>
<feature type="domain" description="Methyltransferase type 11" evidence="1">
    <location>
        <begin position="45"/>
        <end position="133"/>
    </location>
</feature>
<dbReference type="EC" id="2.1.1.222" evidence="2"/>
<dbReference type="SUPFAM" id="SSF53335">
    <property type="entry name" value="S-adenosyl-L-methionine-dependent methyltransferases"/>
    <property type="match status" value="1"/>
</dbReference>
<gene>
    <name evidence="2" type="ORF">ACFPZN_25960</name>
</gene>
<dbReference type="CDD" id="cd02440">
    <property type="entry name" value="AdoMet_MTases"/>
    <property type="match status" value="1"/>
</dbReference>
<comment type="caution">
    <text evidence="2">The sequence shown here is derived from an EMBL/GenBank/DDBJ whole genome shotgun (WGS) entry which is preliminary data.</text>
</comment>
<organism evidence="2 3">
    <name type="scientific">Actinomadura rugatobispora</name>
    <dbReference type="NCBI Taxonomy" id="1994"/>
    <lineage>
        <taxon>Bacteria</taxon>
        <taxon>Bacillati</taxon>
        <taxon>Actinomycetota</taxon>
        <taxon>Actinomycetes</taxon>
        <taxon>Streptosporangiales</taxon>
        <taxon>Thermomonosporaceae</taxon>
        <taxon>Actinomadura</taxon>
    </lineage>
</organism>
<dbReference type="GO" id="GO:0061542">
    <property type="term" value="F:3-demethylubiquinol 3-O-methyltransferase activity"/>
    <property type="evidence" value="ECO:0007669"/>
    <property type="project" value="UniProtKB-EC"/>
</dbReference>
<evidence type="ECO:0000313" key="2">
    <source>
        <dbReference type="EMBL" id="MFC5749077.1"/>
    </source>
</evidence>
<dbReference type="GO" id="GO:0102208">
    <property type="term" value="F:2-polyprenyl-6-hydroxyphenol methylase activity"/>
    <property type="evidence" value="ECO:0007669"/>
    <property type="project" value="UniProtKB-EC"/>
</dbReference>